<dbReference type="OrthoDB" id="4497239at2"/>
<dbReference type="GO" id="GO:0046872">
    <property type="term" value="F:metal ion binding"/>
    <property type="evidence" value="ECO:0007669"/>
    <property type="project" value="UniProtKB-KW"/>
</dbReference>
<evidence type="ECO:0000313" key="8">
    <source>
        <dbReference type="Proteomes" id="UP000000851"/>
    </source>
</evidence>
<evidence type="ECO:0000256" key="1">
    <source>
        <dbReference type="ARBA" id="ARBA00001946"/>
    </source>
</evidence>
<name>C7Q7M6_CATAD</name>
<dbReference type="EMBL" id="CP001700">
    <property type="protein sequence ID" value="ACU72219.1"/>
    <property type="molecule type" value="Genomic_DNA"/>
</dbReference>
<dbReference type="PANTHER" id="PTHR12001:SF85">
    <property type="entry name" value="SHORT CHAIN ISOPRENYL DIPHOSPHATE SYNTHASE"/>
    <property type="match status" value="1"/>
</dbReference>
<dbReference type="RefSeq" id="WP_012787512.1">
    <property type="nucleotide sequence ID" value="NC_013131.1"/>
</dbReference>
<dbReference type="Gene3D" id="1.10.600.10">
    <property type="entry name" value="Farnesyl Diphosphate Synthase"/>
    <property type="match status" value="1"/>
</dbReference>
<evidence type="ECO:0000256" key="6">
    <source>
        <dbReference type="RuleBase" id="RU004466"/>
    </source>
</evidence>
<reference evidence="7 8" key="1">
    <citation type="journal article" date="2009" name="Stand. Genomic Sci.">
        <title>Complete genome sequence of Catenulispora acidiphila type strain (ID 139908).</title>
        <authorList>
            <person name="Copeland A."/>
            <person name="Lapidus A."/>
            <person name="Glavina Del Rio T."/>
            <person name="Nolan M."/>
            <person name="Lucas S."/>
            <person name="Chen F."/>
            <person name="Tice H."/>
            <person name="Cheng J.F."/>
            <person name="Bruce D."/>
            <person name="Goodwin L."/>
            <person name="Pitluck S."/>
            <person name="Mikhailova N."/>
            <person name="Pati A."/>
            <person name="Ivanova N."/>
            <person name="Mavromatis K."/>
            <person name="Chen A."/>
            <person name="Palaniappan K."/>
            <person name="Chain P."/>
            <person name="Land M."/>
            <person name="Hauser L."/>
            <person name="Chang Y.J."/>
            <person name="Jeffries C.D."/>
            <person name="Chertkov O."/>
            <person name="Brettin T."/>
            <person name="Detter J.C."/>
            <person name="Han C."/>
            <person name="Ali Z."/>
            <person name="Tindall B.J."/>
            <person name="Goker M."/>
            <person name="Bristow J."/>
            <person name="Eisen J.A."/>
            <person name="Markowitz V."/>
            <person name="Hugenholtz P."/>
            <person name="Kyrpides N.C."/>
            <person name="Klenk H.P."/>
        </authorList>
    </citation>
    <scope>NUCLEOTIDE SEQUENCE [LARGE SCALE GENOMIC DNA]</scope>
    <source>
        <strain evidence="8">DSM 44928 / JCM 14897 / NBRC 102108 / NRRL B-24433 / ID139908</strain>
    </source>
</reference>
<comment type="cofactor">
    <cofactor evidence="1">
        <name>Mg(2+)</name>
        <dbReference type="ChEBI" id="CHEBI:18420"/>
    </cofactor>
</comment>
<dbReference type="HOGENOM" id="CLU_014015_2_1_11"/>
<keyword evidence="3 6" id="KW-0808">Transferase</keyword>
<dbReference type="PANTHER" id="PTHR12001">
    <property type="entry name" value="GERANYLGERANYL PYROPHOSPHATE SYNTHASE"/>
    <property type="match status" value="1"/>
</dbReference>
<evidence type="ECO:0000313" key="7">
    <source>
        <dbReference type="EMBL" id="ACU72219.1"/>
    </source>
</evidence>
<dbReference type="SUPFAM" id="SSF48576">
    <property type="entry name" value="Terpenoid synthases"/>
    <property type="match status" value="1"/>
</dbReference>
<dbReference type="PROSITE" id="PS00723">
    <property type="entry name" value="POLYPRENYL_SYNTHASE_1"/>
    <property type="match status" value="1"/>
</dbReference>
<dbReference type="GO" id="GO:0004659">
    <property type="term" value="F:prenyltransferase activity"/>
    <property type="evidence" value="ECO:0007669"/>
    <property type="project" value="InterPro"/>
</dbReference>
<dbReference type="Proteomes" id="UP000000851">
    <property type="component" value="Chromosome"/>
</dbReference>
<comment type="similarity">
    <text evidence="2 6">Belongs to the FPP/GGPP synthase family.</text>
</comment>
<keyword evidence="8" id="KW-1185">Reference proteome</keyword>
<dbReference type="CDD" id="cd00685">
    <property type="entry name" value="Trans_IPPS_HT"/>
    <property type="match status" value="1"/>
</dbReference>
<keyword evidence="5" id="KW-0460">Magnesium</keyword>
<dbReference type="InterPro" id="IPR033749">
    <property type="entry name" value="Polyprenyl_synt_CS"/>
</dbReference>
<dbReference type="eggNOG" id="COG0142">
    <property type="taxonomic scope" value="Bacteria"/>
</dbReference>
<evidence type="ECO:0000256" key="3">
    <source>
        <dbReference type="ARBA" id="ARBA00022679"/>
    </source>
</evidence>
<gene>
    <name evidence="7" type="ordered locus">Caci_3312</name>
</gene>
<dbReference type="InterPro" id="IPR000092">
    <property type="entry name" value="Polyprenyl_synt"/>
</dbReference>
<evidence type="ECO:0000256" key="2">
    <source>
        <dbReference type="ARBA" id="ARBA00006706"/>
    </source>
</evidence>
<dbReference type="Pfam" id="PF00348">
    <property type="entry name" value="polyprenyl_synt"/>
    <property type="match status" value="1"/>
</dbReference>
<dbReference type="InParanoid" id="C7Q7M6"/>
<dbReference type="GO" id="GO:0008299">
    <property type="term" value="P:isoprenoid biosynthetic process"/>
    <property type="evidence" value="ECO:0007669"/>
    <property type="project" value="InterPro"/>
</dbReference>
<dbReference type="STRING" id="479433.Caci_3312"/>
<accession>C7Q7M6</accession>
<organism evidence="7 8">
    <name type="scientific">Catenulispora acidiphila (strain DSM 44928 / JCM 14897 / NBRC 102108 / NRRL B-24433 / ID139908)</name>
    <dbReference type="NCBI Taxonomy" id="479433"/>
    <lineage>
        <taxon>Bacteria</taxon>
        <taxon>Bacillati</taxon>
        <taxon>Actinomycetota</taxon>
        <taxon>Actinomycetes</taxon>
        <taxon>Catenulisporales</taxon>
        <taxon>Catenulisporaceae</taxon>
        <taxon>Catenulispora</taxon>
    </lineage>
</organism>
<evidence type="ECO:0000256" key="5">
    <source>
        <dbReference type="ARBA" id="ARBA00022842"/>
    </source>
</evidence>
<proteinExistence type="inferred from homology"/>
<protein>
    <submittedName>
        <fullName evidence="7">Polyprenyl synthetase</fullName>
    </submittedName>
</protein>
<sequence length="347" mass="36881">MLSQAALKSRIDTELRAFVREETGLLEAVDPLLAPVGAQLRAAVADGKRIRAAFCYWGWRAAGQGDTPAMVRAAAAMELVHAAALVHDDLIDDSLLRRGVPTPHVALREATAKAPDPDGAARSLALLVGDLLMAWAGQLFTGSGLPAVYLARARPMWSVLARELIAGECLEVLRTGTETDPQESLTIIRYKTAKYTVEHPLQIGGRLGGASARTLGVFSDYGLPLGEAFQLRDDLLAVFGDPAITGKNNLDDLVAARPTALVAFARQGATPRDRAVLDRLLGREDIGSADLAEVRAILQRSGARGRVEQLIAQRVRRARAALSGAALPRSAAEALHQLAGAVTTRTS</sequence>
<keyword evidence="4" id="KW-0479">Metal-binding</keyword>
<dbReference type="InterPro" id="IPR008949">
    <property type="entry name" value="Isoprenoid_synthase_dom_sf"/>
</dbReference>
<evidence type="ECO:0000256" key="4">
    <source>
        <dbReference type="ARBA" id="ARBA00022723"/>
    </source>
</evidence>
<dbReference type="SFLD" id="SFLDS00005">
    <property type="entry name" value="Isoprenoid_Synthase_Type_I"/>
    <property type="match status" value="1"/>
</dbReference>
<dbReference type="AlphaFoldDB" id="C7Q7M6"/>
<dbReference type="KEGG" id="cai:Caci_3312"/>